<sequence length="328" mass="36220">MVLMCCNPETPASAAEKKFMGLQPLTSGMHGYSLLRTQLNNDYFHDLFDETAKFEVPLEGHHTETGPGVYETALAYTTALRMADNAILFKYSAKSIGMKHGIIPSFMAKPWGNRVRDAKGKSLFAVSDSELKTGREGAANEDTKFISEEGEWFLAGVLDGLPDIMPALVPTINGYKRLVGGEAFWAPNAVTYGYDSRAASVRIISPPSVPSYATRLEIRVPGADMNPYFAMSAIFALGMRGIEKQLKLPGPPIGKLSPEDKKTGKVQMLPISLEAATERMMRPESIAREESVLGHDFVNHYGGTRQHEVKLWNEAVTNWEVERYLELA</sequence>
<feature type="domain" description="GS catalytic" evidence="4">
    <location>
        <begin position="1"/>
        <end position="328"/>
    </location>
</feature>
<dbReference type="GO" id="GO:0004356">
    <property type="term" value="F:glutamine synthetase activity"/>
    <property type="evidence" value="ECO:0007669"/>
    <property type="project" value="InterPro"/>
</dbReference>
<dbReference type="SUPFAM" id="SSF55931">
    <property type="entry name" value="Glutamine synthetase/guanido kinase"/>
    <property type="match status" value="1"/>
</dbReference>
<comment type="caution">
    <text evidence="5">The sequence shown here is derived from an EMBL/GenBank/DDBJ whole genome shotgun (WGS) entry which is preliminary data.</text>
</comment>
<evidence type="ECO:0000256" key="3">
    <source>
        <dbReference type="RuleBase" id="RU000384"/>
    </source>
</evidence>
<keyword evidence="6" id="KW-1185">Reference proteome</keyword>
<evidence type="ECO:0000313" key="5">
    <source>
        <dbReference type="EMBL" id="THG98697.1"/>
    </source>
</evidence>
<dbReference type="Proteomes" id="UP000309038">
    <property type="component" value="Unassembled WGS sequence"/>
</dbReference>
<dbReference type="InterPro" id="IPR014746">
    <property type="entry name" value="Gln_synth/guanido_kin_cat_dom"/>
</dbReference>
<dbReference type="InterPro" id="IPR008146">
    <property type="entry name" value="Gln_synth_cat_dom"/>
</dbReference>
<keyword evidence="1" id="KW-0436">Ligase</keyword>
<dbReference type="AlphaFoldDB" id="A0A4S4KLU3"/>
<organism evidence="5 6">
    <name type="scientific">Hermanssonia centrifuga</name>
    <dbReference type="NCBI Taxonomy" id="98765"/>
    <lineage>
        <taxon>Eukaryota</taxon>
        <taxon>Fungi</taxon>
        <taxon>Dikarya</taxon>
        <taxon>Basidiomycota</taxon>
        <taxon>Agaricomycotina</taxon>
        <taxon>Agaricomycetes</taxon>
        <taxon>Polyporales</taxon>
        <taxon>Meruliaceae</taxon>
        <taxon>Hermanssonia</taxon>
    </lineage>
</organism>
<dbReference type="EMBL" id="SGPJ01000108">
    <property type="protein sequence ID" value="THG98697.1"/>
    <property type="molecule type" value="Genomic_DNA"/>
</dbReference>
<dbReference type="PANTHER" id="PTHR43785">
    <property type="entry name" value="GAMMA-GLUTAMYLPUTRESCINE SYNTHETASE"/>
    <property type="match status" value="1"/>
</dbReference>
<dbReference type="PANTHER" id="PTHR43785:SF12">
    <property type="entry name" value="TYPE-1 GLUTAMINE SYNTHETASE 2"/>
    <property type="match status" value="1"/>
</dbReference>
<proteinExistence type="inferred from homology"/>
<comment type="similarity">
    <text evidence="2 3">Belongs to the glutamine synthetase family.</text>
</comment>
<dbReference type="Pfam" id="PF00120">
    <property type="entry name" value="Gln-synt_C"/>
    <property type="match status" value="1"/>
</dbReference>
<evidence type="ECO:0000259" key="4">
    <source>
        <dbReference type="PROSITE" id="PS51987"/>
    </source>
</evidence>
<dbReference type="PROSITE" id="PS51987">
    <property type="entry name" value="GS_CATALYTIC"/>
    <property type="match status" value="1"/>
</dbReference>
<accession>A0A4S4KLU3</accession>
<reference evidence="5 6" key="1">
    <citation type="submission" date="2019-02" db="EMBL/GenBank/DDBJ databases">
        <title>Genome sequencing of the rare red list fungi Phlebia centrifuga.</title>
        <authorList>
            <person name="Buettner E."/>
            <person name="Kellner H."/>
        </authorList>
    </citation>
    <scope>NUCLEOTIDE SEQUENCE [LARGE SCALE GENOMIC DNA]</scope>
    <source>
        <strain evidence="5 6">DSM 108282</strain>
    </source>
</reference>
<gene>
    <name evidence="5" type="ORF">EW026_g3540</name>
</gene>
<dbReference type="Gene3D" id="3.30.590.10">
    <property type="entry name" value="Glutamine synthetase/guanido kinase, catalytic domain"/>
    <property type="match status" value="1"/>
</dbReference>
<evidence type="ECO:0000256" key="2">
    <source>
        <dbReference type="PROSITE-ProRule" id="PRU01331"/>
    </source>
</evidence>
<name>A0A4S4KLU3_9APHY</name>
<dbReference type="SMART" id="SM01230">
    <property type="entry name" value="Gln-synt_C"/>
    <property type="match status" value="1"/>
</dbReference>
<protein>
    <recommendedName>
        <fullName evidence="4">GS catalytic domain-containing protein</fullName>
    </recommendedName>
</protein>
<evidence type="ECO:0000256" key="1">
    <source>
        <dbReference type="ARBA" id="ARBA00022598"/>
    </source>
</evidence>
<evidence type="ECO:0000313" key="6">
    <source>
        <dbReference type="Proteomes" id="UP000309038"/>
    </source>
</evidence>